<feature type="compositionally biased region" description="Basic and acidic residues" evidence="1">
    <location>
        <begin position="412"/>
        <end position="425"/>
    </location>
</feature>
<feature type="region of interest" description="Disordered" evidence="1">
    <location>
        <begin position="406"/>
        <end position="437"/>
    </location>
</feature>
<evidence type="ECO:0008006" key="4">
    <source>
        <dbReference type="Google" id="ProtNLM"/>
    </source>
</evidence>
<accession>A0A4Y7TC71</accession>
<evidence type="ECO:0000313" key="3">
    <source>
        <dbReference type="Proteomes" id="UP000298030"/>
    </source>
</evidence>
<proteinExistence type="predicted"/>
<dbReference type="Proteomes" id="UP000298030">
    <property type="component" value="Unassembled WGS sequence"/>
</dbReference>
<protein>
    <recommendedName>
        <fullName evidence="4">Symplekin/Pta1 N-terminal domain-containing protein</fullName>
    </recommendedName>
</protein>
<name>A0A4Y7TC71_COPMI</name>
<dbReference type="AlphaFoldDB" id="A0A4Y7TC71"/>
<dbReference type="EMBL" id="QPFP01000017">
    <property type="protein sequence ID" value="TEB31777.1"/>
    <property type="molecule type" value="Genomic_DNA"/>
</dbReference>
<keyword evidence="3" id="KW-1185">Reference proteome</keyword>
<evidence type="ECO:0000313" key="2">
    <source>
        <dbReference type="EMBL" id="TEB31777.1"/>
    </source>
</evidence>
<gene>
    <name evidence="2" type="ORF">FA13DRAFT_1732068</name>
</gene>
<evidence type="ECO:0000256" key="1">
    <source>
        <dbReference type="SAM" id="MobiDB-lite"/>
    </source>
</evidence>
<reference evidence="2 3" key="1">
    <citation type="journal article" date="2019" name="Nat. Ecol. Evol.">
        <title>Megaphylogeny resolves global patterns of mushroom evolution.</title>
        <authorList>
            <person name="Varga T."/>
            <person name="Krizsan K."/>
            <person name="Foldi C."/>
            <person name="Dima B."/>
            <person name="Sanchez-Garcia M."/>
            <person name="Sanchez-Ramirez S."/>
            <person name="Szollosi G.J."/>
            <person name="Szarkandi J.G."/>
            <person name="Papp V."/>
            <person name="Albert L."/>
            <person name="Andreopoulos W."/>
            <person name="Angelini C."/>
            <person name="Antonin V."/>
            <person name="Barry K.W."/>
            <person name="Bougher N.L."/>
            <person name="Buchanan P."/>
            <person name="Buyck B."/>
            <person name="Bense V."/>
            <person name="Catcheside P."/>
            <person name="Chovatia M."/>
            <person name="Cooper J."/>
            <person name="Damon W."/>
            <person name="Desjardin D."/>
            <person name="Finy P."/>
            <person name="Geml J."/>
            <person name="Haridas S."/>
            <person name="Hughes K."/>
            <person name="Justo A."/>
            <person name="Karasinski D."/>
            <person name="Kautmanova I."/>
            <person name="Kiss B."/>
            <person name="Kocsube S."/>
            <person name="Kotiranta H."/>
            <person name="LaButti K.M."/>
            <person name="Lechner B.E."/>
            <person name="Liimatainen K."/>
            <person name="Lipzen A."/>
            <person name="Lukacs Z."/>
            <person name="Mihaltcheva S."/>
            <person name="Morgado L.N."/>
            <person name="Niskanen T."/>
            <person name="Noordeloos M.E."/>
            <person name="Ohm R.A."/>
            <person name="Ortiz-Santana B."/>
            <person name="Ovrebo C."/>
            <person name="Racz N."/>
            <person name="Riley R."/>
            <person name="Savchenko A."/>
            <person name="Shiryaev A."/>
            <person name="Soop K."/>
            <person name="Spirin V."/>
            <person name="Szebenyi C."/>
            <person name="Tomsovsky M."/>
            <person name="Tulloss R.E."/>
            <person name="Uehling J."/>
            <person name="Grigoriev I.V."/>
            <person name="Vagvolgyi C."/>
            <person name="Papp T."/>
            <person name="Martin F.M."/>
            <person name="Miettinen O."/>
            <person name="Hibbett D.S."/>
            <person name="Nagy L.G."/>
        </authorList>
    </citation>
    <scope>NUCLEOTIDE SEQUENCE [LARGE SCALE GENOMIC DNA]</scope>
    <source>
        <strain evidence="2 3">FP101781</strain>
    </source>
</reference>
<organism evidence="2 3">
    <name type="scientific">Coprinellus micaceus</name>
    <name type="common">Glistening ink-cap mushroom</name>
    <name type="synonym">Coprinus micaceus</name>
    <dbReference type="NCBI Taxonomy" id="71717"/>
    <lineage>
        <taxon>Eukaryota</taxon>
        <taxon>Fungi</taxon>
        <taxon>Dikarya</taxon>
        <taxon>Basidiomycota</taxon>
        <taxon>Agaricomycotina</taxon>
        <taxon>Agaricomycetes</taxon>
        <taxon>Agaricomycetidae</taxon>
        <taxon>Agaricales</taxon>
        <taxon>Agaricineae</taxon>
        <taxon>Psathyrellaceae</taxon>
        <taxon>Coprinellus</taxon>
    </lineage>
</organism>
<dbReference type="OrthoDB" id="10654763at2759"/>
<feature type="region of interest" description="Disordered" evidence="1">
    <location>
        <begin position="266"/>
        <end position="295"/>
    </location>
</feature>
<sequence length="585" mass="61240">MNGRTREASEALAKHIDIEGLIGLLLKASLTQRQKIIKLLESIMCAAARADANGGNMEHQVVEILHTQFYVFDTLDEGDGADGGKASGKRKAKAPKAVKWNTADASNAIDTFKALLMRRVMGALGEASIQAGVLGFLLHVATTPSVVDSSLVPSDTGAAPGYSPAAPTLSSIRVAAVSCLSEFYLAVVEQAIMPGGAYREEAQFNLQGEILGPLLDIVDDPDLAVSDKVVELLHNRFNDLDQAVSIHLWTHDGSMHKLVRKLALGSASGSGSAKDDVGNGKGKGGKGKSKNAYGEGPGSLVDTLNFASSLGSGSADGPGAERGPTGYCKATEMLAESLGYTLPQKPGYIPPVEGIPAKGEPATTGSRIEEVSTTVGVEQGPSGLVGLIREIDGKMSGEEVEMVDMNTNSGGDRMDTSAGELKEEQATEEAPDSAMMDGCAQGENKATRENLDKKTLDAKTMETTGTSASAGAKPPVAAILTIPAFPSLSGSLGLSDSFLAMLEKMNSRPKIEPLFNFLLTTNPDGVTEAFINFWLCETLEEGMREKLLKELSGMHGGVRVAAVTAGIPVPECKRAAEAESFSPFL</sequence>
<comment type="caution">
    <text evidence="2">The sequence shown here is derived from an EMBL/GenBank/DDBJ whole genome shotgun (WGS) entry which is preliminary data.</text>
</comment>